<evidence type="ECO:0000313" key="4">
    <source>
        <dbReference type="Proteomes" id="UP001172155"/>
    </source>
</evidence>
<comment type="caution">
    <text evidence="3">The sequence shown here is derived from an EMBL/GenBank/DDBJ whole genome shotgun (WGS) entry which is preliminary data.</text>
</comment>
<feature type="region of interest" description="Disordered" evidence="1">
    <location>
        <begin position="548"/>
        <end position="586"/>
    </location>
</feature>
<dbReference type="AlphaFoldDB" id="A0AA40F634"/>
<dbReference type="Pfam" id="PF12937">
    <property type="entry name" value="F-box-like"/>
    <property type="match status" value="1"/>
</dbReference>
<feature type="compositionally biased region" description="Low complexity" evidence="1">
    <location>
        <begin position="250"/>
        <end position="260"/>
    </location>
</feature>
<dbReference type="SUPFAM" id="SSF81383">
    <property type="entry name" value="F-box domain"/>
    <property type="match status" value="1"/>
</dbReference>
<dbReference type="SMART" id="SM00256">
    <property type="entry name" value="FBOX"/>
    <property type="match status" value="1"/>
</dbReference>
<dbReference type="EMBL" id="JAUKUD010000002">
    <property type="protein sequence ID" value="KAK0751751.1"/>
    <property type="molecule type" value="Genomic_DNA"/>
</dbReference>
<accession>A0AA40F634</accession>
<dbReference type="Proteomes" id="UP001172155">
    <property type="component" value="Unassembled WGS sequence"/>
</dbReference>
<dbReference type="InterPro" id="IPR001810">
    <property type="entry name" value="F-box_dom"/>
</dbReference>
<evidence type="ECO:0000256" key="1">
    <source>
        <dbReference type="SAM" id="MobiDB-lite"/>
    </source>
</evidence>
<name>A0AA40F634_9PEZI</name>
<feature type="region of interest" description="Disordered" evidence="1">
    <location>
        <begin position="245"/>
        <end position="274"/>
    </location>
</feature>
<protein>
    <recommendedName>
        <fullName evidence="2">F-box domain-containing protein</fullName>
    </recommendedName>
</protein>
<dbReference type="InterPro" id="IPR036047">
    <property type="entry name" value="F-box-like_dom_sf"/>
</dbReference>
<keyword evidence="4" id="KW-1185">Reference proteome</keyword>
<feature type="region of interest" description="Disordered" evidence="1">
    <location>
        <begin position="508"/>
        <end position="530"/>
    </location>
</feature>
<reference evidence="3" key="1">
    <citation type="submission" date="2023-06" db="EMBL/GenBank/DDBJ databases">
        <title>Genome-scale phylogeny and comparative genomics of the fungal order Sordariales.</title>
        <authorList>
            <consortium name="Lawrence Berkeley National Laboratory"/>
            <person name="Hensen N."/>
            <person name="Bonometti L."/>
            <person name="Westerberg I."/>
            <person name="Brannstrom I.O."/>
            <person name="Guillou S."/>
            <person name="Cros-Aarteil S."/>
            <person name="Calhoun S."/>
            <person name="Haridas S."/>
            <person name="Kuo A."/>
            <person name="Mondo S."/>
            <person name="Pangilinan J."/>
            <person name="Riley R."/>
            <person name="LaButti K."/>
            <person name="Andreopoulos B."/>
            <person name="Lipzen A."/>
            <person name="Chen C."/>
            <person name="Yanf M."/>
            <person name="Daum C."/>
            <person name="Ng V."/>
            <person name="Clum A."/>
            <person name="Steindorff A."/>
            <person name="Ohm R."/>
            <person name="Martin F."/>
            <person name="Silar P."/>
            <person name="Natvig D."/>
            <person name="Lalanne C."/>
            <person name="Gautier V."/>
            <person name="Ament-velasquez S.L."/>
            <person name="Kruys A."/>
            <person name="Hutchinson M.I."/>
            <person name="Powell A.J."/>
            <person name="Barry K."/>
            <person name="Miller A.N."/>
            <person name="Grigoriev I.V."/>
            <person name="Debuchy R."/>
            <person name="Gladieux P."/>
            <person name="Thoren M.H."/>
            <person name="Johannesson H."/>
        </authorList>
    </citation>
    <scope>NUCLEOTIDE SEQUENCE</scope>
    <source>
        <strain evidence="3">SMH3187-1</strain>
    </source>
</reference>
<feature type="compositionally biased region" description="Polar residues" evidence="1">
    <location>
        <begin position="572"/>
        <end position="583"/>
    </location>
</feature>
<dbReference type="Gene3D" id="1.20.1280.50">
    <property type="match status" value="1"/>
</dbReference>
<dbReference type="PROSITE" id="PS50181">
    <property type="entry name" value="FBOX"/>
    <property type="match status" value="1"/>
</dbReference>
<sequence length="981" mass="108532">MDVPGFVRRIFRRNRNVTAGRWPNPQESIGPVVVHFNGWTFWEAVGTARQVWDEGRLGDQVRTCITSHNASTNRQLPGLLIVDLYMVGRHQDTAMPKVFVRSDDETARSTLLSSIKRSGIMDNYPLFGLGAMPASIVLMATEDVQVGSDVEQLMQSQYCGPQRRVLALNRDQAFGRRLFVQGHDPTHLRRATGGPLLYVGGKVLQLTAGHAFLDGTMLSSSVSPEPLTLDNVQFDGMGDIEDDELEADEASSSPQQSSPAVLTPNQSAKPDNISRPRSMAAIHPATLSGLVHKGNLFDLSRDLDYALIELQGHHRKGFNRIASQTGAKQRFLYITTASEVGKQDVLITAITSSVGFVKGTLSATPSYLGFAGTQQLQKVFSVTLEGTLAQGDCGGPVVDRAHSRFYGHIVAGALGGSRAYIMPATSVMEDIEGRYGAKAELSPPGTSEAKHIIGLSRDDKNTPFQYVEFGSRKFFADGTHDFTPQFASREYFTDLEQASHYMKETDVLPSDVAPRSSARSSLPPSTQATTRAHVSYARFLAAKAQHLDIANQENKRKSTTHSASMAPRGRDATQSSRPSSSPGNGFATLPLELQSQILGHLDVPDILRLRLVSRAWNGFITAHDTDIAFSHLRQPHIPTFAINLFPAKEPSPADLGYVARLWHRYSVACRLSHEMSEWITQDLFLCRTKARRVRFAKNESLIRYRLVPFLLIVAHFLETYRRLLLHPSTSSLDHAALEKGILEQYDDFSLLQLRQLFPILMAYQARRLRPPSYLGHVERPLRGYLSEPPPDHVQIAMLYLGGLRDVSRLTRISSYENLCATVDSWYEQTASRPVPRKPIGRLRNSLFKPIHHRIGTATQKGKDTRLPLAMASDPTGKAIGVPPTSLASGPPMGPLTPDETSRVLDRLPETKDMILVGTAEEMLLDRGVVPRAQDIKKNAEVLEELALPGVSWLDVLFYERGINEVFDFGAKVESRHGGDKN</sequence>
<proteinExistence type="predicted"/>
<gene>
    <name evidence="3" type="ORF">B0T18DRAFT_387833</name>
</gene>
<evidence type="ECO:0000259" key="2">
    <source>
        <dbReference type="PROSITE" id="PS50181"/>
    </source>
</evidence>
<feature type="domain" description="F-box" evidence="2">
    <location>
        <begin position="583"/>
        <end position="632"/>
    </location>
</feature>
<dbReference type="CDD" id="cd09917">
    <property type="entry name" value="F-box_SF"/>
    <property type="match status" value="1"/>
</dbReference>
<feature type="compositionally biased region" description="Low complexity" evidence="1">
    <location>
        <begin position="513"/>
        <end position="525"/>
    </location>
</feature>
<evidence type="ECO:0000313" key="3">
    <source>
        <dbReference type="EMBL" id="KAK0751751.1"/>
    </source>
</evidence>
<organism evidence="3 4">
    <name type="scientific">Schizothecium vesticola</name>
    <dbReference type="NCBI Taxonomy" id="314040"/>
    <lineage>
        <taxon>Eukaryota</taxon>
        <taxon>Fungi</taxon>
        <taxon>Dikarya</taxon>
        <taxon>Ascomycota</taxon>
        <taxon>Pezizomycotina</taxon>
        <taxon>Sordariomycetes</taxon>
        <taxon>Sordariomycetidae</taxon>
        <taxon>Sordariales</taxon>
        <taxon>Schizotheciaceae</taxon>
        <taxon>Schizothecium</taxon>
    </lineage>
</organism>